<organism evidence="1 2">
    <name type="scientific">Intoshia linei</name>
    <dbReference type="NCBI Taxonomy" id="1819745"/>
    <lineage>
        <taxon>Eukaryota</taxon>
        <taxon>Metazoa</taxon>
        <taxon>Spiralia</taxon>
        <taxon>Lophotrochozoa</taxon>
        <taxon>Mesozoa</taxon>
        <taxon>Orthonectida</taxon>
        <taxon>Rhopaluridae</taxon>
        <taxon>Intoshia</taxon>
    </lineage>
</organism>
<accession>A0A177AQ43</accession>
<feature type="non-terminal residue" evidence="1">
    <location>
        <position position="119"/>
    </location>
</feature>
<dbReference type="Proteomes" id="UP000078046">
    <property type="component" value="Unassembled WGS sequence"/>
</dbReference>
<dbReference type="AlphaFoldDB" id="A0A177AQ43"/>
<protein>
    <submittedName>
        <fullName evidence="1">Uncharacterized protein</fullName>
    </submittedName>
</protein>
<gene>
    <name evidence="1" type="ORF">A3Q56_08158</name>
</gene>
<evidence type="ECO:0000313" key="1">
    <source>
        <dbReference type="EMBL" id="OAF64137.1"/>
    </source>
</evidence>
<evidence type="ECO:0000313" key="2">
    <source>
        <dbReference type="Proteomes" id="UP000078046"/>
    </source>
</evidence>
<proteinExistence type="predicted"/>
<sequence length="119" mass="14619">MKIEFSIIKNLYESIRRRINSKKTGWSVTPKKIVPMYDIIREQEFEKIYLEKEKQFKNQQEKLLENEKQRNPWKSVHTSPTLSFEQIEQEELQKLRMNELQMTRNKLKIKKNVKSNAWY</sequence>
<dbReference type="EMBL" id="LWCA01002091">
    <property type="protein sequence ID" value="OAF64137.1"/>
    <property type="molecule type" value="Genomic_DNA"/>
</dbReference>
<reference evidence="1 2" key="1">
    <citation type="submission" date="2016-04" db="EMBL/GenBank/DDBJ databases">
        <title>The genome of Intoshia linei affirms orthonectids as highly simplified spiralians.</title>
        <authorList>
            <person name="Mikhailov K.V."/>
            <person name="Slusarev G.S."/>
            <person name="Nikitin M.A."/>
            <person name="Logacheva M.D."/>
            <person name="Penin A."/>
            <person name="Aleoshin V."/>
            <person name="Panchin Y.V."/>
        </authorList>
    </citation>
    <scope>NUCLEOTIDE SEQUENCE [LARGE SCALE GENOMIC DNA]</scope>
    <source>
        <strain evidence="1">Intl2013</strain>
        <tissue evidence="1">Whole animal</tissue>
    </source>
</reference>
<name>A0A177AQ43_9BILA</name>
<comment type="caution">
    <text evidence="1">The sequence shown here is derived from an EMBL/GenBank/DDBJ whole genome shotgun (WGS) entry which is preliminary data.</text>
</comment>
<keyword evidence="2" id="KW-1185">Reference proteome</keyword>